<accession>A0ABQ4SFN7</accession>
<dbReference type="Pfam" id="PF13462">
    <property type="entry name" value="Thioredoxin_4"/>
    <property type="match status" value="1"/>
</dbReference>
<comment type="similarity">
    <text evidence="2">Belongs to the thioredoxin family. DsbA subfamily.</text>
</comment>
<dbReference type="InterPro" id="IPR012336">
    <property type="entry name" value="Thioredoxin-like_fold"/>
</dbReference>
<evidence type="ECO:0000256" key="3">
    <source>
        <dbReference type="ARBA" id="ARBA00022729"/>
    </source>
</evidence>
<dbReference type="InterPro" id="IPR013766">
    <property type="entry name" value="Thioredoxin_domain"/>
</dbReference>
<evidence type="ECO:0000256" key="6">
    <source>
        <dbReference type="ARBA" id="ARBA00023284"/>
    </source>
</evidence>
<evidence type="ECO:0000256" key="4">
    <source>
        <dbReference type="ARBA" id="ARBA00023002"/>
    </source>
</evidence>
<evidence type="ECO:0000313" key="8">
    <source>
        <dbReference type="EMBL" id="GJE02036.1"/>
    </source>
</evidence>
<dbReference type="RefSeq" id="WP_238237357.1">
    <property type="nucleotide sequence ID" value="NZ_BPQQ01000046.1"/>
</dbReference>
<dbReference type="Gene3D" id="3.40.30.10">
    <property type="entry name" value="Glutaredoxin"/>
    <property type="match status" value="1"/>
</dbReference>
<dbReference type="CDD" id="cd03023">
    <property type="entry name" value="DsbA_Com1_like"/>
    <property type="match status" value="1"/>
</dbReference>
<dbReference type="Proteomes" id="UP001055153">
    <property type="component" value="Unassembled WGS sequence"/>
</dbReference>
<dbReference type="SUPFAM" id="SSF52833">
    <property type="entry name" value="Thioredoxin-like"/>
    <property type="match status" value="1"/>
</dbReference>
<comment type="caution">
    <text evidence="8">The sequence shown here is derived from an EMBL/GenBank/DDBJ whole genome shotgun (WGS) entry which is preliminary data.</text>
</comment>
<reference evidence="8" key="2">
    <citation type="submission" date="2021-08" db="EMBL/GenBank/DDBJ databases">
        <authorList>
            <person name="Tani A."/>
            <person name="Ola A."/>
            <person name="Ogura Y."/>
            <person name="Katsura K."/>
            <person name="Hayashi T."/>
        </authorList>
    </citation>
    <scope>NUCLEOTIDE SEQUENCE</scope>
    <source>
        <strain evidence="8">DSM 17168</strain>
    </source>
</reference>
<evidence type="ECO:0000256" key="5">
    <source>
        <dbReference type="ARBA" id="ARBA00023157"/>
    </source>
</evidence>
<sequence length="216" mass="23139">MKKTTSVAIAIASAFALVGLLVAPTLGMAQAAKEHPILNERAVLHDPDVPVLGNPKGDVTIVEFFDYQCPYCRKLHPDLMRLTAEDGNIRLVLKDWPILTQHSQVAARLALAARYQGRYAEIHAALMETSGRLDQDKIRAAAVKAGLDLDRVDADVKTRGAEIEAVLARNAAQADALGLTGTPGLLVGPFKVPGLGYDDLKKVVAEARARSGSARK</sequence>
<keyword evidence="6" id="KW-0676">Redox-active center</keyword>
<dbReference type="InterPro" id="IPR036249">
    <property type="entry name" value="Thioredoxin-like_sf"/>
</dbReference>
<dbReference type="EMBL" id="BPQQ01000046">
    <property type="protein sequence ID" value="GJE02036.1"/>
    <property type="molecule type" value="Genomic_DNA"/>
</dbReference>
<evidence type="ECO:0000256" key="2">
    <source>
        <dbReference type="ARBA" id="ARBA00005791"/>
    </source>
</evidence>
<evidence type="ECO:0000313" key="9">
    <source>
        <dbReference type="Proteomes" id="UP001055153"/>
    </source>
</evidence>
<dbReference type="PANTHER" id="PTHR13887">
    <property type="entry name" value="GLUTATHIONE S-TRANSFERASE KAPPA"/>
    <property type="match status" value="1"/>
</dbReference>
<protein>
    <recommendedName>
        <fullName evidence="7">Thioredoxin domain-containing protein</fullName>
    </recommendedName>
</protein>
<keyword evidence="9" id="KW-1185">Reference proteome</keyword>
<evidence type="ECO:0000256" key="1">
    <source>
        <dbReference type="ARBA" id="ARBA00003565"/>
    </source>
</evidence>
<feature type="domain" description="Thioredoxin" evidence="7">
    <location>
        <begin position="29"/>
        <end position="209"/>
    </location>
</feature>
<evidence type="ECO:0000259" key="7">
    <source>
        <dbReference type="PROSITE" id="PS51352"/>
    </source>
</evidence>
<reference evidence="8" key="1">
    <citation type="journal article" date="2021" name="Front. Microbiol.">
        <title>Comprehensive Comparative Genomics and Phenotyping of Methylobacterium Species.</title>
        <authorList>
            <person name="Alessa O."/>
            <person name="Ogura Y."/>
            <person name="Fujitani Y."/>
            <person name="Takami H."/>
            <person name="Hayashi T."/>
            <person name="Sahin N."/>
            <person name="Tani A."/>
        </authorList>
    </citation>
    <scope>NUCLEOTIDE SEQUENCE</scope>
    <source>
        <strain evidence="8">DSM 17168</strain>
    </source>
</reference>
<keyword evidence="4" id="KW-0560">Oxidoreductase</keyword>
<keyword evidence="5" id="KW-1015">Disulfide bond</keyword>
<dbReference type="PANTHER" id="PTHR13887:SF14">
    <property type="entry name" value="DISULFIDE BOND FORMATION PROTEIN D"/>
    <property type="match status" value="1"/>
</dbReference>
<keyword evidence="3" id="KW-0732">Signal</keyword>
<organism evidence="8 9">
    <name type="scientific">Methylobacterium isbiliense</name>
    <dbReference type="NCBI Taxonomy" id="315478"/>
    <lineage>
        <taxon>Bacteria</taxon>
        <taxon>Pseudomonadati</taxon>
        <taxon>Pseudomonadota</taxon>
        <taxon>Alphaproteobacteria</taxon>
        <taxon>Hyphomicrobiales</taxon>
        <taxon>Methylobacteriaceae</taxon>
        <taxon>Methylobacterium</taxon>
    </lineage>
</organism>
<comment type="function">
    <text evidence="1">May be required for disulfide bond formation in some proteins.</text>
</comment>
<proteinExistence type="inferred from homology"/>
<name>A0ABQ4SFN7_9HYPH</name>
<gene>
    <name evidence="8" type="ORF">GMJLKIPL_3980</name>
</gene>
<dbReference type="PROSITE" id="PS51352">
    <property type="entry name" value="THIOREDOXIN_2"/>
    <property type="match status" value="1"/>
</dbReference>